<comment type="caution">
    <text evidence="14">The sequence shown here is derived from an EMBL/GenBank/DDBJ whole genome shotgun (WGS) entry which is preliminary data.</text>
</comment>
<evidence type="ECO:0000256" key="2">
    <source>
        <dbReference type="ARBA" id="ARBA00004586"/>
    </source>
</evidence>
<protein>
    <recommendedName>
        <fullName evidence="16">Cytochrome P450</fullName>
    </recommendedName>
</protein>
<evidence type="ECO:0000313" key="15">
    <source>
        <dbReference type="Proteomes" id="UP000827986"/>
    </source>
</evidence>
<reference evidence="14" key="1">
    <citation type="submission" date="2021-09" db="EMBL/GenBank/DDBJ databases">
        <title>The genome of Mauremys mutica provides insights into the evolution of semi-aquatic lifestyle.</title>
        <authorList>
            <person name="Gong S."/>
            <person name="Gao Y."/>
        </authorList>
    </citation>
    <scope>NUCLEOTIDE SEQUENCE</scope>
    <source>
        <strain evidence="14">MM-2020</strain>
        <tissue evidence="14">Muscle</tissue>
    </source>
</reference>
<dbReference type="InterPro" id="IPR055408">
    <property type="entry name" value="HEAT_MROH2B-like"/>
</dbReference>
<evidence type="ECO:0000256" key="5">
    <source>
        <dbReference type="ARBA" id="ARBA00022723"/>
    </source>
</evidence>
<dbReference type="GO" id="GO:0005506">
    <property type="term" value="F:iron ion binding"/>
    <property type="evidence" value="ECO:0007669"/>
    <property type="project" value="InterPro"/>
</dbReference>
<feature type="domain" description="Maestro-like HEAT-repeats" evidence="12">
    <location>
        <begin position="652"/>
        <end position="877"/>
    </location>
</feature>
<dbReference type="PANTHER" id="PTHR24291">
    <property type="entry name" value="CYTOCHROME P450 FAMILY 4"/>
    <property type="match status" value="1"/>
</dbReference>
<dbReference type="Proteomes" id="UP000827986">
    <property type="component" value="Unassembled WGS sequence"/>
</dbReference>
<dbReference type="InterPro" id="IPR036396">
    <property type="entry name" value="Cyt_P450_sf"/>
</dbReference>
<feature type="domain" description="MROH2B-like HEAT-repeats" evidence="13">
    <location>
        <begin position="494"/>
        <end position="627"/>
    </location>
</feature>
<evidence type="ECO:0008006" key="16">
    <source>
        <dbReference type="Google" id="ProtNLM"/>
    </source>
</evidence>
<dbReference type="InterPro" id="IPR016024">
    <property type="entry name" value="ARM-type_fold"/>
</dbReference>
<name>A0A9D3WT05_9SAUR</name>
<keyword evidence="4" id="KW-0349">Heme</keyword>
<dbReference type="Pfam" id="PF00067">
    <property type="entry name" value="p450"/>
    <property type="match status" value="1"/>
</dbReference>
<dbReference type="EMBL" id="JAHDVG010000487">
    <property type="protein sequence ID" value="KAH1166436.1"/>
    <property type="molecule type" value="Genomic_DNA"/>
</dbReference>
<comment type="similarity">
    <text evidence="3">Belongs to the cytochrome P450 family.</text>
</comment>
<evidence type="ECO:0000259" key="12">
    <source>
        <dbReference type="Pfam" id="PF21047"/>
    </source>
</evidence>
<dbReference type="GO" id="GO:0016705">
    <property type="term" value="F:oxidoreductase activity, acting on paired donors, with incorporation or reduction of molecular oxygen"/>
    <property type="evidence" value="ECO:0007669"/>
    <property type="project" value="InterPro"/>
</dbReference>
<feature type="non-terminal residue" evidence="14">
    <location>
        <position position="911"/>
    </location>
</feature>
<keyword evidence="6" id="KW-0256">Endoplasmic reticulum</keyword>
<evidence type="ECO:0000256" key="1">
    <source>
        <dbReference type="ARBA" id="ARBA00001971"/>
    </source>
</evidence>
<proteinExistence type="inferred from homology"/>
<evidence type="ECO:0000256" key="4">
    <source>
        <dbReference type="ARBA" id="ARBA00022617"/>
    </source>
</evidence>
<keyword evidence="8" id="KW-0408">Iron</keyword>
<keyword evidence="5" id="KW-0479">Metal-binding</keyword>
<dbReference type="Pfam" id="PF21047">
    <property type="entry name" value="HEAT_Maestro"/>
    <property type="match status" value="1"/>
</dbReference>
<dbReference type="Pfam" id="PF23210">
    <property type="entry name" value="HEAT_Maestro_2"/>
    <property type="match status" value="1"/>
</dbReference>
<evidence type="ECO:0000256" key="8">
    <source>
        <dbReference type="ARBA" id="ARBA00023004"/>
    </source>
</evidence>
<keyword evidence="10" id="KW-0472">Membrane</keyword>
<dbReference type="PRINTS" id="PR00464">
    <property type="entry name" value="EP450II"/>
</dbReference>
<organism evidence="14 15">
    <name type="scientific">Mauremys mutica</name>
    <name type="common">yellowpond turtle</name>
    <dbReference type="NCBI Taxonomy" id="74926"/>
    <lineage>
        <taxon>Eukaryota</taxon>
        <taxon>Metazoa</taxon>
        <taxon>Chordata</taxon>
        <taxon>Craniata</taxon>
        <taxon>Vertebrata</taxon>
        <taxon>Euteleostomi</taxon>
        <taxon>Archelosauria</taxon>
        <taxon>Testudinata</taxon>
        <taxon>Testudines</taxon>
        <taxon>Cryptodira</taxon>
        <taxon>Durocryptodira</taxon>
        <taxon>Testudinoidea</taxon>
        <taxon>Geoemydidae</taxon>
        <taxon>Geoemydinae</taxon>
        <taxon>Mauremys</taxon>
    </lineage>
</organism>
<evidence type="ECO:0000259" key="13">
    <source>
        <dbReference type="Pfam" id="PF23210"/>
    </source>
</evidence>
<dbReference type="PANTHER" id="PTHR24291:SF210">
    <property type="entry name" value="CYTOCHROME P450 FAMILY 4 SUBFAMILY F MEMBER 11"/>
    <property type="match status" value="1"/>
</dbReference>
<dbReference type="InterPro" id="IPR048465">
    <property type="entry name" value="Maestro-like_HEAT"/>
</dbReference>
<dbReference type="GO" id="GO:0020037">
    <property type="term" value="F:heme binding"/>
    <property type="evidence" value="ECO:0007669"/>
    <property type="project" value="InterPro"/>
</dbReference>
<evidence type="ECO:0000256" key="7">
    <source>
        <dbReference type="ARBA" id="ARBA00023002"/>
    </source>
</evidence>
<sequence>MLPFTDWVLELLSMEWTHLHAYTISALLLALLALLFRTLLQLGNSWHHYYVNCQCLRCFPEPPRRNWLLGHLGMFISDEEGLSLVSQTVATFSQACVTWMGPFLPVLALVHPDYLKPITTASAAIAPKDYMFYGFLKPWLGDGLLLSNGAKWVRHRRMLTPAFHFDILKPYVKIFNQSTAIMHAKWRRLVASGSTSLDMFEQVSLVTLDSLQKCVFSYNSNCQETPSDYIAAILELSSLVVRRQHCLLLYWDFLYHLTPDGWRFRRACDTVHRFTADVVQRRHQALNCLGREAWLKSKQGKTVDFIDILLLAKDEDGQDLSEEDIAAEADTFMFEGHDTTASGLSWVLYNLACHPEYQERCREEIKDLMRDKESEEIEWEDLSQMPFCTMCIKESLRLHPPVTAVSRRCTGDIKLPDGRVLPKGNVCLISIYGTHHNPAVWPEPQGVISILALSAESHLDLTLNALQEFGATVSKVTIPGFISRLKVLGITVANKDMNLKLTLIQNVMEISCAILETRDSQEFEFSYKLELLGYMLDFIKMEPLDSLTSPVRYQAVLAIGHLSKLKPSLTMEENRELLGQCFKSLFPLPPLEKMKEEDGTAKDALHIQSLYVRSLEALGKLVETLLEEEPTADWFQEMFELLRTWFSSGKEWERERALQASTQLLTAYRETVHSTTQETFHQFGSLIGAIAPYSCDSLATSRQWVFDCISCLLCIQGQPMNLGSAEEELRCLHEELTAAPDPEALFQASSKMARVVSEYFPPEQATAFIEATVESMLSASPTCATAAGLWMKVILKECGDAMLDKVPAIVDIIYSHMATIQEGSLRQFLLEAVSILAHHHLEAVISSLLSNHLPMDSDTSELWRSLGGDPLLATQVLQVLIEKIKTSTSQEESITSETETDRHLAAAEPLS</sequence>
<keyword evidence="7" id="KW-0560">Oxidoreductase</keyword>
<dbReference type="InterPro" id="IPR001128">
    <property type="entry name" value="Cyt_P450"/>
</dbReference>
<dbReference type="PRINTS" id="PR00385">
    <property type="entry name" value="P450"/>
</dbReference>
<dbReference type="SUPFAM" id="SSF48264">
    <property type="entry name" value="Cytochrome P450"/>
    <property type="match status" value="1"/>
</dbReference>
<evidence type="ECO:0000313" key="14">
    <source>
        <dbReference type="EMBL" id="KAH1166436.1"/>
    </source>
</evidence>
<keyword evidence="9" id="KW-0503">Monooxygenase</keyword>
<dbReference type="FunFam" id="1.10.630.10:FF:000005">
    <property type="entry name" value="cytochrome P450 4F22 isoform X2"/>
    <property type="match status" value="1"/>
</dbReference>
<dbReference type="AlphaFoldDB" id="A0A9D3WT05"/>
<gene>
    <name evidence="14" type="ORF">KIL84_015608</name>
</gene>
<comment type="subcellular location">
    <subcellularLocation>
        <location evidence="2">Endoplasmic reticulum membrane</location>
    </subcellularLocation>
</comment>
<evidence type="ECO:0000256" key="6">
    <source>
        <dbReference type="ARBA" id="ARBA00022824"/>
    </source>
</evidence>
<dbReference type="InterPro" id="IPR002402">
    <property type="entry name" value="Cyt_P450_E_grp-II"/>
</dbReference>
<dbReference type="GO" id="GO:0005789">
    <property type="term" value="C:endoplasmic reticulum membrane"/>
    <property type="evidence" value="ECO:0007669"/>
    <property type="project" value="UniProtKB-SubCell"/>
</dbReference>
<dbReference type="GO" id="GO:0004497">
    <property type="term" value="F:monooxygenase activity"/>
    <property type="evidence" value="ECO:0007669"/>
    <property type="project" value="UniProtKB-KW"/>
</dbReference>
<keyword evidence="15" id="KW-1185">Reference proteome</keyword>
<evidence type="ECO:0000256" key="11">
    <source>
        <dbReference type="SAM" id="MobiDB-lite"/>
    </source>
</evidence>
<evidence type="ECO:0000256" key="3">
    <source>
        <dbReference type="ARBA" id="ARBA00010617"/>
    </source>
</evidence>
<dbReference type="SUPFAM" id="SSF48371">
    <property type="entry name" value="ARM repeat"/>
    <property type="match status" value="1"/>
</dbReference>
<evidence type="ECO:0000256" key="10">
    <source>
        <dbReference type="ARBA" id="ARBA00023136"/>
    </source>
</evidence>
<feature type="region of interest" description="Disordered" evidence="11">
    <location>
        <begin position="890"/>
        <end position="911"/>
    </location>
</feature>
<dbReference type="Gene3D" id="1.10.630.10">
    <property type="entry name" value="Cytochrome P450"/>
    <property type="match status" value="1"/>
</dbReference>
<evidence type="ECO:0000256" key="9">
    <source>
        <dbReference type="ARBA" id="ARBA00023033"/>
    </source>
</evidence>
<comment type="cofactor">
    <cofactor evidence="1">
        <name>heme</name>
        <dbReference type="ChEBI" id="CHEBI:30413"/>
    </cofactor>
</comment>
<accession>A0A9D3WT05</accession>
<dbReference type="InterPro" id="IPR050196">
    <property type="entry name" value="Cytochrome_P450_Monoox"/>
</dbReference>